<sequence>MLLPYVTSSCSVVVLSFMHRYWAALLVLVAPSLGRIALLKLPR</sequence>
<evidence type="ECO:0000256" key="1">
    <source>
        <dbReference type="SAM" id="Phobius"/>
    </source>
</evidence>
<dbReference type="AlphaFoldDB" id="A0A9N9NL27"/>
<proteinExistence type="predicted"/>
<gene>
    <name evidence="2" type="ORF">AMORRO_LOCUS14714</name>
</gene>
<feature type="non-terminal residue" evidence="2">
    <location>
        <position position="1"/>
    </location>
</feature>
<dbReference type="Proteomes" id="UP000789342">
    <property type="component" value="Unassembled WGS sequence"/>
</dbReference>
<keyword evidence="3" id="KW-1185">Reference proteome</keyword>
<keyword evidence="1" id="KW-0472">Membrane</keyword>
<accession>A0A9N9NL27</accession>
<feature type="non-terminal residue" evidence="2">
    <location>
        <position position="43"/>
    </location>
</feature>
<name>A0A9N9NL27_9GLOM</name>
<evidence type="ECO:0000313" key="2">
    <source>
        <dbReference type="EMBL" id="CAG8740985.1"/>
    </source>
</evidence>
<evidence type="ECO:0000313" key="3">
    <source>
        <dbReference type="Proteomes" id="UP000789342"/>
    </source>
</evidence>
<dbReference type="EMBL" id="CAJVPV010030525">
    <property type="protein sequence ID" value="CAG8740985.1"/>
    <property type="molecule type" value="Genomic_DNA"/>
</dbReference>
<feature type="transmembrane region" description="Helical" evidence="1">
    <location>
        <begin position="20"/>
        <end position="38"/>
    </location>
</feature>
<organism evidence="2 3">
    <name type="scientific">Acaulospora morrowiae</name>
    <dbReference type="NCBI Taxonomy" id="94023"/>
    <lineage>
        <taxon>Eukaryota</taxon>
        <taxon>Fungi</taxon>
        <taxon>Fungi incertae sedis</taxon>
        <taxon>Mucoromycota</taxon>
        <taxon>Glomeromycotina</taxon>
        <taxon>Glomeromycetes</taxon>
        <taxon>Diversisporales</taxon>
        <taxon>Acaulosporaceae</taxon>
        <taxon>Acaulospora</taxon>
    </lineage>
</organism>
<comment type="caution">
    <text evidence="2">The sequence shown here is derived from an EMBL/GenBank/DDBJ whole genome shotgun (WGS) entry which is preliminary data.</text>
</comment>
<reference evidence="2" key="1">
    <citation type="submission" date="2021-06" db="EMBL/GenBank/DDBJ databases">
        <authorList>
            <person name="Kallberg Y."/>
            <person name="Tangrot J."/>
            <person name="Rosling A."/>
        </authorList>
    </citation>
    <scope>NUCLEOTIDE SEQUENCE</scope>
    <source>
        <strain evidence="2">CL551</strain>
    </source>
</reference>
<keyword evidence="1" id="KW-1133">Transmembrane helix</keyword>
<protein>
    <submittedName>
        <fullName evidence="2">1189_t:CDS:1</fullName>
    </submittedName>
</protein>
<keyword evidence="1" id="KW-0812">Transmembrane</keyword>